<feature type="domain" description="SH3b" evidence="5">
    <location>
        <begin position="99"/>
        <end position="162"/>
    </location>
</feature>
<dbReference type="PROSITE" id="PS51781">
    <property type="entry name" value="SH3B"/>
    <property type="match status" value="3"/>
</dbReference>
<evidence type="ECO:0000313" key="8">
    <source>
        <dbReference type="Proteomes" id="UP000184082"/>
    </source>
</evidence>
<dbReference type="SUPFAM" id="SSF54001">
    <property type="entry name" value="Cysteine proteinases"/>
    <property type="match status" value="1"/>
</dbReference>
<proteinExistence type="inferred from homology"/>
<dbReference type="InterPro" id="IPR038765">
    <property type="entry name" value="Papain-like_cys_pep_sf"/>
</dbReference>
<evidence type="ECO:0000256" key="3">
    <source>
        <dbReference type="ARBA" id="ARBA00022801"/>
    </source>
</evidence>
<dbReference type="STRING" id="1121266.SAMN02745883_00568"/>
<evidence type="ECO:0000259" key="5">
    <source>
        <dbReference type="PROSITE" id="PS51781"/>
    </source>
</evidence>
<evidence type="ECO:0000259" key="6">
    <source>
        <dbReference type="PROSITE" id="PS51935"/>
    </source>
</evidence>
<dbReference type="PANTHER" id="PTHR47053">
    <property type="entry name" value="MUREIN DD-ENDOPEPTIDASE MEPH-RELATED"/>
    <property type="match status" value="1"/>
</dbReference>
<organism evidence="7 8">
    <name type="scientific">Caminicella sporogenes DSM 14501</name>
    <dbReference type="NCBI Taxonomy" id="1121266"/>
    <lineage>
        <taxon>Bacteria</taxon>
        <taxon>Bacillati</taxon>
        <taxon>Bacillota</taxon>
        <taxon>Clostridia</taxon>
        <taxon>Peptostreptococcales</taxon>
        <taxon>Caminicellaceae</taxon>
        <taxon>Caminicella</taxon>
    </lineage>
</organism>
<dbReference type="EMBL" id="FRAJ01000004">
    <property type="protein sequence ID" value="SHJ83401.1"/>
    <property type="molecule type" value="Genomic_DNA"/>
</dbReference>
<dbReference type="Proteomes" id="UP000184082">
    <property type="component" value="Unassembled WGS sequence"/>
</dbReference>
<dbReference type="RefSeq" id="WP_072965871.1">
    <property type="nucleotide sequence ID" value="NZ_FRAJ01000004.1"/>
</dbReference>
<evidence type="ECO:0000256" key="1">
    <source>
        <dbReference type="ARBA" id="ARBA00007074"/>
    </source>
</evidence>
<sequence>MNIFDKFRILIFSIFFSCIILSLSAYGEELTSGIVIADNVNLRENCTTNANVVDSLSIGENIQIVDSKDEWYHIKTETGKSGWVYNDLVLSLHQNLDPIKKGIITANILNIRKEPNINSKILSKLKKDTEVTIVDIKNNWYKIVINKTTNGWANSKYIKIIPNYSLGQVVGNNVNLRTIPSTSGSIITKLNKGTTLKITGYKQNWYKVTISGNKEGWIYKNYIKVLLNNNSNNTAISRSSNRITSKIIAFAKSNLGKPYIYGSSGPSSFDCSGFTSYIFKHFNIKIPRTSKEQAKIGVKVSKANLQPGDLVFFDTSGRNNGIITHVGIYIGSGKFIHASSGKRAKKVVISDLNEGFYKKKFVTARRVY</sequence>
<dbReference type="Pfam" id="PF08239">
    <property type="entry name" value="SH3_3"/>
    <property type="match status" value="3"/>
</dbReference>
<evidence type="ECO:0000256" key="4">
    <source>
        <dbReference type="ARBA" id="ARBA00022807"/>
    </source>
</evidence>
<protein>
    <submittedName>
        <fullName evidence="7">Cell wall-associated hydrolase, NlpC family</fullName>
    </submittedName>
</protein>
<dbReference type="SMART" id="SM00287">
    <property type="entry name" value="SH3b"/>
    <property type="match status" value="3"/>
</dbReference>
<keyword evidence="4" id="KW-0788">Thiol protease</keyword>
<name>A0A1M6MIR2_9FIRM</name>
<dbReference type="GO" id="GO:0008234">
    <property type="term" value="F:cysteine-type peptidase activity"/>
    <property type="evidence" value="ECO:0007669"/>
    <property type="project" value="UniProtKB-KW"/>
</dbReference>
<comment type="similarity">
    <text evidence="1">Belongs to the peptidase C40 family.</text>
</comment>
<dbReference type="SUPFAM" id="SSF50044">
    <property type="entry name" value="SH3-domain"/>
    <property type="match status" value="1"/>
</dbReference>
<dbReference type="Gene3D" id="2.30.30.40">
    <property type="entry name" value="SH3 Domains"/>
    <property type="match status" value="3"/>
</dbReference>
<keyword evidence="8" id="KW-1185">Reference proteome</keyword>
<dbReference type="InterPro" id="IPR000064">
    <property type="entry name" value="NLP_P60_dom"/>
</dbReference>
<dbReference type="InterPro" id="IPR051202">
    <property type="entry name" value="Peptidase_C40"/>
</dbReference>
<feature type="domain" description="SH3b" evidence="5">
    <location>
        <begin position="164"/>
        <end position="227"/>
    </location>
</feature>
<evidence type="ECO:0000256" key="2">
    <source>
        <dbReference type="ARBA" id="ARBA00022670"/>
    </source>
</evidence>
<dbReference type="GO" id="GO:0006508">
    <property type="term" value="P:proteolysis"/>
    <property type="evidence" value="ECO:0007669"/>
    <property type="project" value="UniProtKB-KW"/>
</dbReference>
<accession>A0A1M6MIR2</accession>
<feature type="domain" description="NlpC/P60" evidence="6">
    <location>
        <begin position="241"/>
        <end position="368"/>
    </location>
</feature>
<dbReference type="InterPro" id="IPR036028">
    <property type="entry name" value="SH3-like_dom_sf"/>
</dbReference>
<feature type="domain" description="SH3b" evidence="5">
    <location>
        <begin position="30"/>
        <end position="93"/>
    </location>
</feature>
<dbReference type="Pfam" id="PF00877">
    <property type="entry name" value="NLPC_P60"/>
    <property type="match status" value="1"/>
</dbReference>
<dbReference type="PANTHER" id="PTHR47053:SF1">
    <property type="entry name" value="MUREIN DD-ENDOPEPTIDASE MEPH-RELATED"/>
    <property type="match status" value="1"/>
</dbReference>
<dbReference type="AlphaFoldDB" id="A0A1M6MIR2"/>
<dbReference type="InterPro" id="IPR003646">
    <property type="entry name" value="SH3-like_bac-type"/>
</dbReference>
<keyword evidence="2" id="KW-0645">Protease</keyword>
<evidence type="ECO:0000313" key="7">
    <source>
        <dbReference type="EMBL" id="SHJ83401.1"/>
    </source>
</evidence>
<reference evidence="7 8" key="1">
    <citation type="submission" date="2016-11" db="EMBL/GenBank/DDBJ databases">
        <authorList>
            <person name="Jaros S."/>
            <person name="Januszkiewicz K."/>
            <person name="Wedrychowicz H."/>
        </authorList>
    </citation>
    <scope>NUCLEOTIDE SEQUENCE [LARGE SCALE GENOMIC DNA]</scope>
    <source>
        <strain evidence="7 8">DSM 14501</strain>
    </source>
</reference>
<dbReference type="Gene3D" id="3.90.1720.10">
    <property type="entry name" value="endopeptidase domain like (from Nostoc punctiforme)"/>
    <property type="match status" value="1"/>
</dbReference>
<keyword evidence="3 7" id="KW-0378">Hydrolase</keyword>
<dbReference type="PROSITE" id="PS51935">
    <property type="entry name" value="NLPC_P60"/>
    <property type="match status" value="1"/>
</dbReference>
<gene>
    <name evidence="7" type="ORF">SAMN02745883_00568</name>
</gene>